<feature type="domain" description="BRCT" evidence="4">
    <location>
        <begin position="232"/>
        <end position="323"/>
    </location>
</feature>
<dbReference type="CDD" id="cd17748">
    <property type="entry name" value="BRCT_DNA_ligase_like"/>
    <property type="match status" value="1"/>
</dbReference>
<organism evidence="5 6">
    <name type="scientific">Rubripirellula amarantea</name>
    <dbReference type="NCBI Taxonomy" id="2527999"/>
    <lineage>
        <taxon>Bacteria</taxon>
        <taxon>Pseudomonadati</taxon>
        <taxon>Planctomycetota</taxon>
        <taxon>Planctomycetia</taxon>
        <taxon>Pirellulales</taxon>
        <taxon>Pirellulaceae</taxon>
        <taxon>Rubripirellula</taxon>
    </lineage>
</organism>
<comment type="function">
    <text evidence="1">DNA polymerase III is a complex, multichain enzyme responsible for most of the replicative synthesis in bacteria. The epsilon subunit contain the editing function and is a proofreading 3'-5' exonuclease.</text>
</comment>
<dbReference type="EC" id="2.7.7.7" evidence="5"/>
<feature type="region of interest" description="Disordered" evidence="3">
    <location>
        <begin position="187"/>
        <end position="216"/>
    </location>
</feature>
<dbReference type="AlphaFoldDB" id="A0A5C5WT90"/>
<dbReference type="GO" id="GO:0005829">
    <property type="term" value="C:cytosol"/>
    <property type="evidence" value="ECO:0007669"/>
    <property type="project" value="TreeGrafter"/>
</dbReference>
<gene>
    <name evidence="5" type="primary">polC</name>
    <name evidence="5" type="ORF">Pla22_15110</name>
</gene>
<dbReference type="Pfam" id="PF00533">
    <property type="entry name" value="BRCT"/>
    <property type="match status" value="1"/>
</dbReference>
<dbReference type="Proteomes" id="UP000316598">
    <property type="component" value="Unassembled WGS sequence"/>
</dbReference>
<dbReference type="GO" id="GO:0003887">
    <property type="term" value="F:DNA-directed DNA polymerase activity"/>
    <property type="evidence" value="ECO:0007669"/>
    <property type="project" value="UniProtKB-EC"/>
</dbReference>
<evidence type="ECO:0000313" key="5">
    <source>
        <dbReference type="EMBL" id="TWT53877.1"/>
    </source>
</evidence>
<keyword evidence="5" id="KW-0808">Transferase</keyword>
<dbReference type="PANTHER" id="PTHR30231">
    <property type="entry name" value="DNA POLYMERASE III SUBUNIT EPSILON"/>
    <property type="match status" value="1"/>
</dbReference>
<dbReference type="SMART" id="SM00292">
    <property type="entry name" value="BRCT"/>
    <property type="match status" value="1"/>
</dbReference>
<accession>A0A5C5WT90</accession>
<dbReference type="Gene3D" id="3.40.50.10190">
    <property type="entry name" value="BRCT domain"/>
    <property type="match status" value="1"/>
</dbReference>
<dbReference type="InterPro" id="IPR036397">
    <property type="entry name" value="RNaseH_sf"/>
</dbReference>
<evidence type="ECO:0000259" key="4">
    <source>
        <dbReference type="PROSITE" id="PS50172"/>
    </source>
</evidence>
<name>A0A5C5WT90_9BACT</name>
<dbReference type="SUPFAM" id="SSF53098">
    <property type="entry name" value="Ribonuclease H-like"/>
    <property type="match status" value="1"/>
</dbReference>
<reference evidence="5 6" key="1">
    <citation type="submission" date="2019-02" db="EMBL/GenBank/DDBJ databases">
        <title>Deep-cultivation of Planctomycetes and their phenomic and genomic characterization uncovers novel biology.</title>
        <authorList>
            <person name="Wiegand S."/>
            <person name="Jogler M."/>
            <person name="Boedeker C."/>
            <person name="Pinto D."/>
            <person name="Vollmers J."/>
            <person name="Rivas-Marin E."/>
            <person name="Kohn T."/>
            <person name="Peeters S.H."/>
            <person name="Heuer A."/>
            <person name="Rast P."/>
            <person name="Oberbeckmann S."/>
            <person name="Bunk B."/>
            <person name="Jeske O."/>
            <person name="Meyerdierks A."/>
            <person name="Storesund J.E."/>
            <person name="Kallscheuer N."/>
            <person name="Luecker S."/>
            <person name="Lage O.M."/>
            <person name="Pohl T."/>
            <person name="Merkel B.J."/>
            <person name="Hornburger P."/>
            <person name="Mueller R.-W."/>
            <person name="Bruemmer F."/>
            <person name="Labrenz M."/>
            <person name="Spormann A.M."/>
            <person name="Op Den Camp H."/>
            <person name="Overmann J."/>
            <person name="Amann R."/>
            <person name="Jetten M.S.M."/>
            <person name="Mascher T."/>
            <person name="Medema M.H."/>
            <person name="Devos D.P."/>
            <person name="Kaster A.-K."/>
            <person name="Ovreas L."/>
            <person name="Rohde M."/>
            <person name="Galperin M.Y."/>
            <person name="Jogler C."/>
        </authorList>
    </citation>
    <scope>NUCLEOTIDE SEQUENCE [LARGE SCALE GENOMIC DNA]</scope>
    <source>
        <strain evidence="5 6">Pla22</strain>
    </source>
</reference>
<dbReference type="RefSeq" id="WP_146514013.1">
    <property type="nucleotide sequence ID" value="NZ_SJPI01000001.1"/>
</dbReference>
<evidence type="ECO:0000256" key="1">
    <source>
        <dbReference type="ARBA" id="ARBA00025483"/>
    </source>
</evidence>
<keyword evidence="6" id="KW-1185">Reference proteome</keyword>
<dbReference type="SMART" id="SM00479">
    <property type="entry name" value="EXOIII"/>
    <property type="match status" value="1"/>
</dbReference>
<keyword evidence="5" id="KW-0548">Nucleotidyltransferase</keyword>
<evidence type="ECO:0000256" key="3">
    <source>
        <dbReference type="SAM" id="MobiDB-lite"/>
    </source>
</evidence>
<dbReference type="Gene3D" id="3.30.420.10">
    <property type="entry name" value="Ribonuclease H-like superfamily/Ribonuclease H"/>
    <property type="match status" value="1"/>
</dbReference>
<dbReference type="SUPFAM" id="SSF52113">
    <property type="entry name" value="BRCT domain"/>
    <property type="match status" value="1"/>
</dbReference>
<evidence type="ECO:0000256" key="2">
    <source>
        <dbReference type="ARBA" id="ARBA00026073"/>
    </source>
</evidence>
<dbReference type="OrthoDB" id="9776650at2"/>
<dbReference type="GO" id="GO:0008408">
    <property type="term" value="F:3'-5' exonuclease activity"/>
    <property type="evidence" value="ECO:0007669"/>
    <property type="project" value="TreeGrafter"/>
</dbReference>
<protein>
    <submittedName>
        <fullName evidence="5">DNA polymerase III PolC-type</fullName>
        <ecNumber evidence="5">2.7.7.7</ecNumber>
    </submittedName>
</protein>
<dbReference type="InterPro" id="IPR036420">
    <property type="entry name" value="BRCT_dom_sf"/>
</dbReference>
<dbReference type="InterPro" id="IPR012337">
    <property type="entry name" value="RNaseH-like_sf"/>
</dbReference>
<dbReference type="InterPro" id="IPR001357">
    <property type="entry name" value="BRCT_dom"/>
</dbReference>
<dbReference type="FunFam" id="3.30.420.10:FF:000045">
    <property type="entry name" value="3'-5' exonuclease DinG"/>
    <property type="match status" value="1"/>
</dbReference>
<dbReference type="Pfam" id="PF00929">
    <property type="entry name" value="RNase_T"/>
    <property type="match status" value="1"/>
</dbReference>
<dbReference type="InterPro" id="IPR013520">
    <property type="entry name" value="Ribonucl_H"/>
</dbReference>
<dbReference type="EMBL" id="SJPI01000001">
    <property type="protein sequence ID" value="TWT53877.1"/>
    <property type="molecule type" value="Genomic_DNA"/>
</dbReference>
<dbReference type="GO" id="GO:0003676">
    <property type="term" value="F:nucleic acid binding"/>
    <property type="evidence" value="ECO:0007669"/>
    <property type="project" value="InterPro"/>
</dbReference>
<dbReference type="PROSITE" id="PS50172">
    <property type="entry name" value="BRCT"/>
    <property type="match status" value="1"/>
</dbReference>
<comment type="caution">
    <text evidence="5">The sequence shown here is derived from an EMBL/GenBank/DDBJ whole genome shotgun (WGS) entry which is preliminary data.</text>
</comment>
<proteinExistence type="predicted"/>
<dbReference type="PANTHER" id="PTHR30231:SF42">
    <property type="entry name" value="EXONUCLEASE"/>
    <property type="match status" value="1"/>
</dbReference>
<evidence type="ECO:0000313" key="6">
    <source>
        <dbReference type="Proteomes" id="UP000316598"/>
    </source>
</evidence>
<dbReference type="CDD" id="cd06130">
    <property type="entry name" value="DNA_pol_III_epsilon_like"/>
    <property type="match status" value="1"/>
</dbReference>
<comment type="subunit">
    <text evidence="2">DNA polymerase III contains a core (composed of alpha, epsilon and theta chains) that associates with a tau subunit. This core dimerizes to form the POLIII' complex. PolIII' associates with the gamma complex (composed of gamma, delta, delta', psi and chi chains) and with the beta chain to form the complete DNA polymerase III complex.</text>
</comment>
<sequence>MAFSADFTAIDFETANRRPDSACQLAAVIVRGGQIVDQAMWMIRPRPLSFSPSNIRIHGISPAQVRDESEFGDLWDDIAAKIGDDCIVAHNASFDIGVLKACLQTHHKSIPEFQFTCTRAIARRTWPHRKQFGLKPLSDWLGVRFRHHDALEDSIACAKILLAAGIDQEATSLEDLESRLKLTRGSAGDWGYRGPTSRRSRRRATPSPPDVTAQPSKSIPIFDLQRLMIRAEFIRPLHGKRIVFTGKLKHFDRQQAEELAARLGGTCHSEVGDQIDYLIVGRSASMPSGNKNSISLKEETARYLQQSGKAIEIVGEDEFLNLIVAPHD</sequence>